<accession>A0A3N2PYX7</accession>
<sequence>MRYFSDLDHEQFAHLSLPDIELDNLSTTSAPSLRSKRIRSSRFAPGYYHGDKLKRRSSRRPSFYANLPDKIRRQHLTTEEQIVVARLRRQHNCRSVSASDAERSDTSRPGSYVAPYQAHHAMAALEGRSRTTDNHNVPSSFYESFRWLDEDQDLDLSLRLDDYHANLQRDLPPSNKSRRPSFRRHLSINKIPFGRPPFSSSRPGTTHTTTPISPQPAFANPFTQTPATTHLRRKSRALSLISPKHSPQESISGFDPAAAHYQDPEARLKLKLYLASPQKFDEALQFGFPAADNATAARSSKDEGPRNHPATERSSASDERDKGCTFLADDRSSVCSDDGSVGDPESPKTPQISEQVLGRPLRVHTDLKGLSKPSIDCGSASREMTLRMTLTRPDLRANEEQIYGWQKDNSKDAQPGRNSPTRLLRDEHNAVPSDASKDGIEKQLAAMDAWDTQGSESGVMKRFWNRVRRVQ</sequence>
<name>A0A3N2PYX7_SODAK</name>
<reference evidence="2 3" key="1">
    <citation type="journal article" date="2018" name="Mol. Ecol.">
        <title>The obligate alkalophilic soda-lake fungus Sodiomyces alkalinus has shifted to a protein diet.</title>
        <authorList>
            <person name="Grum-Grzhimaylo A.A."/>
            <person name="Falkoski D.L."/>
            <person name="van den Heuvel J."/>
            <person name="Valero-Jimenez C.A."/>
            <person name="Min B."/>
            <person name="Choi I.G."/>
            <person name="Lipzen A."/>
            <person name="Daum C.G."/>
            <person name="Aanen D.K."/>
            <person name="Tsang A."/>
            <person name="Henrissat B."/>
            <person name="Bilanenko E.N."/>
            <person name="de Vries R.P."/>
            <person name="van Kan J.A.L."/>
            <person name="Grigoriev I.V."/>
            <person name="Debets A.J.M."/>
        </authorList>
    </citation>
    <scope>NUCLEOTIDE SEQUENCE [LARGE SCALE GENOMIC DNA]</scope>
    <source>
        <strain evidence="2 3">F11</strain>
    </source>
</reference>
<feature type="region of interest" description="Disordered" evidence="1">
    <location>
        <begin position="167"/>
        <end position="233"/>
    </location>
</feature>
<gene>
    <name evidence="2" type="ORF">SODALDRAFT_136681</name>
</gene>
<keyword evidence="3" id="KW-1185">Reference proteome</keyword>
<feature type="compositionally biased region" description="Basic residues" evidence="1">
    <location>
        <begin position="176"/>
        <end position="187"/>
    </location>
</feature>
<feature type="region of interest" description="Disordered" evidence="1">
    <location>
        <begin position="294"/>
        <end position="359"/>
    </location>
</feature>
<dbReference type="OrthoDB" id="5380370at2759"/>
<dbReference type="GeneID" id="39575230"/>
<dbReference type="RefSeq" id="XP_028467539.1">
    <property type="nucleotide sequence ID" value="XM_028606752.1"/>
</dbReference>
<feature type="compositionally biased region" description="Basic and acidic residues" evidence="1">
    <location>
        <begin position="423"/>
        <end position="441"/>
    </location>
</feature>
<evidence type="ECO:0000313" key="3">
    <source>
        <dbReference type="Proteomes" id="UP000272025"/>
    </source>
</evidence>
<dbReference type="Proteomes" id="UP000272025">
    <property type="component" value="Unassembled WGS sequence"/>
</dbReference>
<feature type="compositionally biased region" description="Low complexity" evidence="1">
    <location>
        <begin position="192"/>
        <end position="206"/>
    </location>
</feature>
<feature type="compositionally biased region" description="Basic and acidic residues" evidence="1">
    <location>
        <begin position="299"/>
        <end position="332"/>
    </location>
</feature>
<proteinExistence type="predicted"/>
<dbReference type="EMBL" id="ML119053">
    <property type="protein sequence ID" value="ROT39733.1"/>
    <property type="molecule type" value="Genomic_DNA"/>
</dbReference>
<feature type="region of interest" description="Disordered" evidence="1">
    <location>
        <begin position="403"/>
        <end position="441"/>
    </location>
</feature>
<dbReference type="AlphaFoldDB" id="A0A3N2PYX7"/>
<evidence type="ECO:0000313" key="2">
    <source>
        <dbReference type="EMBL" id="ROT39733.1"/>
    </source>
</evidence>
<feature type="compositionally biased region" description="Low complexity" evidence="1">
    <location>
        <begin position="333"/>
        <end position="343"/>
    </location>
</feature>
<organism evidence="2 3">
    <name type="scientific">Sodiomyces alkalinus (strain CBS 110278 / VKM F-3762 / F11)</name>
    <name type="common">Alkaliphilic filamentous fungus</name>
    <dbReference type="NCBI Taxonomy" id="1314773"/>
    <lineage>
        <taxon>Eukaryota</taxon>
        <taxon>Fungi</taxon>
        <taxon>Dikarya</taxon>
        <taxon>Ascomycota</taxon>
        <taxon>Pezizomycotina</taxon>
        <taxon>Sordariomycetes</taxon>
        <taxon>Hypocreomycetidae</taxon>
        <taxon>Glomerellales</taxon>
        <taxon>Plectosphaerellaceae</taxon>
        <taxon>Sodiomyces</taxon>
    </lineage>
</organism>
<protein>
    <recommendedName>
        <fullName evidence="4">Mucin</fullName>
    </recommendedName>
</protein>
<evidence type="ECO:0008006" key="4">
    <source>
        <dbReference type="Google" id="ProtNLM"/>
    </source>
</evidence>
<evidence type="ECO:0000256" key="1">
    <source>
        <dbReference type="SAM" id="MobiDB-lite"/>
    </source>
</evidence>